<dbReference type="AlphaFoldDB" id="A0AAD5GYB9"/>
<evidence type="ECO:0000313" key="3">
    <source>
        <dbReference type="Proteomes" id="UP001205105"/>
    </source>
</evidence>
<feature type="region of interest" description="Disordered" evidence="1">
    <location>
        <begin position="37"/>
        <end position="89"/>
    </location>
</feature>
<keyword evidence="3" id="KW-1185">Reference proteome</keyword>
<name>A0AAD5GYB9_9CHLO</name>
<evidence type="ECO:0000313" key="2">
    <source>
        <dbReference type="EMBL" id="KAI7837231.1"/>
    </source>
</evidence>
<gene>
    <name evidence="2" type="ORF">COHA_008920</name>
</gene>
<reference evidence="2" key="1">
    <citation type="submission" date="2020-11" db="EMBL/GenBank/DDBJ databases">
        <title>Chlorella ohadii genome sequencing and assembly.</title>
        <authorList>
            <person name="Murik O."/>
            <person name="Treves H."/>
            <person name="Kedem I."/>
            <person name="Shotland Y."/>
            <person name="Kaplan A."/>
        </authorList>
    </citation>
    <scope>NUCLEOTIDE SEQUENCE</scope>
    <source>
        <strain evidence="2">1</strain>
    </source>
</reference>
<proteinExistence type="predicted"/>
<sequence>MECGASSNCKFWVLYRAPPPLPAAQAYRAMLMRRQASLDERQREAQQQPSPQLRRVKSLPCQLTSQPAADKAQCDGGLGQPMQSLPPPAPVWRAAAIAST</sequence>
<protein>
    <submittedName>
        <fullName evidence="2">Uncharacterized protein</fullName>
    </submittedName>
</protein>
<comment type="caution">
    <text evidence="2">The sequence shown here is derived from an EMBL/GenBank/DDBJ whole genome shotgun (WGS) entry which is preliminary data.</text>
</comment>
<accession>A0AAD5GYB9</accession>
<dbReference type="EMBL" id="JADXDR010000159">
    <property type="protein sequence ID" value="KAI7837231.1"/>
    <property type="molecule type" value="Genomic_DNA"/>
</dbReference>
<organism evidence="2 3">
    <name type="scientific">Chlorella ohadii</name>
    <dbReference type="NCBI Taxonomy" id="2649997"/>
    <lineage>
        <taxon>Eukaryota</taxon>
        <taxon>Viridiplantae</taxon>
        <taxon>Chlorophyta</taxon>
        <taxon>core chlorophytes</taxon>
        <taxon>Trebouxiophyceae</taxon>
        <taxon>Chlorellales</taxon>
        <taxon>Chlorellaceae</taxon>
        <taxon>Chlorella clade</taxon>
        <taxon>Chlorella</taxon>
    </lineage>
</organism>
<dbReference type="Proteomes" id="UP001205105">
    <property type="component" value="Unassembled WGS sequence"/>
</dbReference>
<evidence type="ECO:0000256" key="1">
    <source>
        <dbReference type="SAM" id="MobiDB-lite"/>
    </source>
</evidence>